<dbReference type="Pfam" id="PF00664">
    <property type="entry name" value="ABC_membrane"/>
    <property type="match status" value="1"/>
</dbReference>
<dbReference type="InterPro" id="IPR011527">
    <property type="entry name" value="ABC1_TM_dom"/>
</dbReference>
<dbReference type="Gene3D" id="1.20.1560.10">
    <property type="entry name" value="ABC transporter type 1, transmembrane domain"/>
    <property type="match status" value="1"/>
</dbReference>
<dbReference type="EMBL" id="CP000733">
    <property type="protein sequence ID" value="ABS78012.2"/>
    <property type="molecule type" value="Genomic_DNA"/>
</dbReference>
<evidence type="ECO:0000313" key="10">
    <source>
        <dbReference type="EMBL" id="ABS78012.2"/>
    </source>
</evidence>
<dbReference type="InterPro" id="IPR003593">
    <property type="entry name" value="AAA+_ATPase"/>
</dbReference>
<evidence type="ECO:0000256" key="3">
    <source>
        <dbReference type="ARBA" id="ARBA00022741"/>
    </source>
</evidence>
<feature type="transmembrane region" description="Helical" evidence="7">
    <location>
        <begin position="168"/>
        <end position="196"/>
    </location>
</feature>
<evidence type="ECO:0000313" key="11">
    <source>
        <dbReference type="Proteomes" id="UP000008555"/>
    </source>
</evidence>
<dbReference type="GO" id="GO:0015421">
    <property type="term" value="F:ABC-type oligopeptide transporter activity"/>
    <property type="evidence" value="ECO:0007669"/>
    <property type="project" value="TreeGrafter"/>
</dbReference>
<gene>
    <name evidence="10" type="ordered locus">CBUD_2135</name>
</gene>
<organism evidence="10 11">
    <name type="scientific">Coxiella burnetii (strain Dugway 5J108-111)</name>
    <dbReference type="NCBI Taxonomy" id="434922"/>
    <lineage>
        <taxon>Bacteria</taxon>
        <taxon>Pseudomonadati</taxon>
        <taxon>Pseudomonadota</taxon>
        <taxon>Gammaproteobacteria</taxon>
        <taxon>Legionellales</taxon>
        <taxon>Coxiellaceae</taxon>
        <taxon>Coxiella</taxon>
    </lineage>
</organism>
<feature type="transmembrane region" description="Helical" evidence="7">
    <location>
        <begin position="281"/>
        <end position="307"/>
    </location>
</feature>
<keyword evidence="2 7" id="KW-0812">Transmembrane</keyword>
<evidence type="ECO:0000259" key="9">
    <source>
        <dbReference type="PROSITE" id="PS50929"/>
    </source>
</evidence>
<protein>
    <submittedName>
        <fullName evidence="10">Multidrug resistance ABC transporter ATP-binding and permease protein</fullName>
    </submittedName>
</protein>
<dbReference type="Pfam" id="PF00005">
    <property type="entry name" value="ABC_tran"/>
    <property type="match status" value="1"/>
</dbReference>
<feature type="domain" description="ABC transporter" evidence="8">
    <location>
        <begin position="358"/>
        <end position="581"/>
    </location>
</feature>
<name>A9KD91_COXBN</name>
<dbReference type="PANTHER" id="PTHR43394">
    <property type="entry name" value="ATP-DEPENDENT PERMEASE MDL1, MITOCHONDRIAL"/>
    <property type="match status" value="1"/>
</dbReference>
<dbReference type="InterPro" id="IPR039421">
    <property type="entry name" value="Type_1_exporter"/>
</dbReference>
<dbReference type="SMART" id="SM00382">
    <property type="entry name" value="AAA"/>
    <property type="match status" value="1"/>
</dbReference>
<evidence type="ECO:0000259" key="8">
    <source>
        <dbReference type="PROSITE" id="PS50893"/>
    </source>
</evidence>
<dbReference type="GO" id="GO:0005886">
    <property type="term" value="C:plasma membrane"/>
    <property type="evidence" value="ECO:0007669"/>
    <property type="project" value="UniProtKB-SubCell"/>
</dbReference>
<dbReference type="HOGENOM" id="CLU_000604_95_6_6"/>
<evidence type="ECO:0000256" key="1">
    <source>
        <dbReference type="ARBA" id="ARBA00004651"/>
    </source>
</evidence>
<evidence type="ECO:0000256" key="4">
    <source>
        <dbReference type="ARBA" id="ARBA00022840"/>
    </source>
</evidence>
<evidence type="ECO:0000256" key="2">
    <source>
        <dbReference type="ARBA" id="ARBA00022692"/>
    </source>
</evidence>
<dbReference type="SUPFAM" id="SSF90123">
    <property type="entry name" value="ABC transporter transmembrane region"/>
    <property type="match status" value="1"/>
</dbReference>
<dbReference type="Gene3D" id="3.40.50.300">
    <property type="entry name" value="P-loop containing nucleotide triphosphate hydrolases"/>
    <property type="match status" value="1"/>
</dbReference>
<keyword evidence="6 7" id="KW-0472">Membrane</keyword>
<dbReference type="AlphaFoldDB" id="A9KD91"/>
<dbReference type="GO" id="GO:0005524">
    <property type="term" value="F:ATP binding"/>
    <property type="evidence" value="ECO:0007669"/>
    <property type="project" value="UniProtKB-KW"/>
</dbReference>
<proteinExistence type="predicted"/>
<reference evidence="10 11" key="1">
    <citation type="journal article" date="2009" name="Infect. Immun.">
        <title>Comparative genomics reveal extensive transposon-mediated genomic plasticity and diversity among potential effector proteins within the genus Coxiella.</title>
        <authorList>
            <person name="Beare P.A."/>
            <person name="Unsworth N."/>
            <person name="Andoh M."/>
            <person name="Voth D.E."/>
            <person name="Omsland A."/>
            <person name="Gilk S.D."/>
            <person name="Williams K.P."/>
            <person name="Sobral B.W."/>
            <person name="Kupko J.J.III."/>
            <person name="Porcella S.F."/>
            <person name="Samuel J.E."/>
            <person name="Heinzen R.A."/>
        </authorList>
    </citation>
    <scope>NUCLEOTIDE SEQUENCE [LARGE SCALE GENOMIC DNA]</scope>
    <source>
        <strain evidence="10 11">Dugway 5J108-111</strain>
    </source>
</reference>
<dbReference type="InterPro" id="IPR027417">
    <property type="entry name" value="P-loop_NTPase"/>
</dbReference>
<feature type="transmembrane region" description="Helical" evidence="7">
    <location>
        <begin position="44"/>
        <end position="66"/>
    </location>
</feature>
<feature type="domain" description="ABC transmembrane type-1" evidence="9">
    <location>
        <begin position="51"/>
        <end position="326"/>
    </location>
</feature>
<dbReference type="PANTHER" id="PTHR43394:SF1">
    <property type="entry name" value="ATP-BINDING CASSETTE SUB-FAMILY B MEMBER 10, MITOCHONDRIAL"/>
    <property type="match status" value="1"/>
</dbReference>
<accession>A9KD91</accession>
<dbReference type="InterPro" id="IPR036640">
    <property type="entry name" value="ABC1_TM_sf"/>
</dbReference>
<comment type="subcellular location">
    <subcellularLocation>
        <location evidence="1">Cell membrane</location>
        <topology evidence="1">Multi-pass membrane protein</topology>
    </subcellularLocation>
</comment>
<feature type="transmembrane region" description="Helical" evidence="7">
    <location>
        <begin position="78"/>
        <end position="101"/>
    </location>
</feature>
<dbReference type="RefSeq" id="WP_011997440.1">
    <property type="nucleotide sequence ID" value="NC_009727.1"/>
</dbReference>
<dbReference type="KEGG" id="cbd:CBUD_2135"/>
<dbReference type="SUPFAM" id="SSF52540">
    <property type="entry name" value="P-loop containing nucleoside triphosphate hydrolases"/>
    <property type="match status" value="1"/>
</dbReference>
<dbReference type="PROSITE" id="PS50893">
    <property type="entry name" value="ABC_TRANSPORTER_2"/>
    <property type="match status" value="1"/>
</dbReference>
<dbReference type="PROSITE" id="PS50929">
    <property type="entry name" value="ABC_TM1F"/>
    <property type="match status" value="1"/>
</dbReference>
<keyword evidence="4 10" id="KW-0067">ATP-binding</keyword>
<dbReference type="Proteomes" id="UP000008555">
    <property type="component" value="Chromosome"/>
</dbReference>
<dbReference type="GO" id="GO:0016887">
    <property type="term" value="F:ATP hydrolysis activity"/>
    <property type="evidence" value="ECO:0007669"/>
    <property type="project" value="InterPro"/>
</dbReference>
<evidence type="ECO:0000256" key="5">
    <source>
        <dbReference type="ARBA" id="ARBA00022989"/>
    </source>
</evidence>
<evidence type="ECO:0000256" key="6">
    <source>
        <dbReference type="ARBA" id="ARBA00023136"/>
    </source>
</evidence>
<sequence>MEAQSSHQAPLSPKGSLGLFRGYINILRELFTILSEWCSPTTMWMGLVLPGIFINLLSLAFPLILLQVYDRVIPQQSIYTLTFLIVGGIIVTGIAMVLSILRSVSINWTSARFEYFTHLRVFQRLLACKLDDFQKEGSGYYLKRIDDILNIKDYYLNQVLTNFLDLPFVILFIALMAYISTYIALIPVLMIFFLFFSSTRSLNELGKHVEIKHTEDGRRWSFLANIFSGSKTLKFMVSEPLMLRRYERLLNKSLEENKSIHHILSSVQGTSNLAQYSTLGLVILIGGAMLINGNLSMGALAASVLLAGRAIQPVRRMIALWQQYQSIPVAKKSLKTLESFPMETKGKLSDAAITKGDIVFDHVSFHYEKEKPLLEDINLHVSPGEIIGITGTNYSGKTTLLEFILGFHTPTKGEIRIDGKNIENYDKMILREKIAYLPARGQIFRGTLLENITMFRPERAKQALELSDHFGLSELIWPLPNGFDTTVGGGCSEILSRGVVQVVSTIRALISKPKILLSDEANALLDLKTDQLFLKILQSLKKDCTMIIISHRPSTLALADRLYELDSGRLILKTHSNGRSL</sequence>
<evidence type="ECO:0000256" key="7">
    <source>
        <dbReference type="SAM" id="Phobius"/>
    </source>
</evidence>
<keyword evidence="3" id="KW-0547">Nucleotide-binding</keyword>
<dbReference type="InterPro" id="IPR003439">
    <property type="entry name" value="ABC_transporter-like_ATP-bd"/>
</dbReference>
<keyword evidence="5 7" id="KW-1133">Transmembrane helix</keyword>